<dbReference type="PANTHER" id="PTHR46877">
    <property type="entry name" value="EPH RECEPTOR A5"/>
    <property type="match status" value="1"/>
</dbReference>
<feature type="domain" description="SAM" evidence="6">
    <location>
        <begin position="232"/>
        <end position="261"/>
    </location>
</feature>
<keyword evidence="8" id="KW-1185">Reference proteome</keyword>
<comment type="caution">
    <text evidence="7">The sequence shown here is derived from an EMBL/GenBank/DDBJ whole genome shotgun (WGS) entry which is preliminary data.</text>
</comment>
<dbReference type="InterPro" id="IPR001660">
    <property type="entry name" value="SAM"/>
</dbReference>
<evidence type="ECO:0000256" key="5">
    <source>
        <dbReference type="ARBA" id="ARBA00023170"/>
    </source>
</evidence>
<dbReference type="InterPro" id="IPR013761">
    <property type="entry name" value="SAM/pointed_sf"/>
</dbReference>
<name>A0A3L8S1N3_CHLGU</name>
<evidence type="ECO:0000313" key="8">
    <source>
        <dbReference type="Proteomes" id="UP000276834"/>
    </source>
</evidence>
<evidence type="ECO:0000256" key="2">
    <source>
        <dbReference type="ARBA" id="ARBA00022741"/>
    </source>
</evidence>
<dbReference type="OrthoDB" id="4062651at2759"/>
<dbReference type="AlphaFoldDB" id="A0A3L8S1N3"/>
<dbReference type="InterPro" id="IPR011009">
    <property type="entry name" value="Kinase-like_dom_sf"/>
</dbReference>
<protein>
    <recommendedName>
        <fullName evidence="6">SAM domain-containing protein</fullName>
    </recommendedName>
</protein>
<proteinExistence type="predicted"/>
<gene>
    <name evidence="7" type="ORF">DV515_00013549</name>
</gene>
<keyword evidence="5" id="KW-0675">Receptor</keyword>
<keyword evidence="4" id="KW-0472">Membrane</keyword>
<dbReference type="Pfam" id="PF07714">
    <property type="entry name" value="PK_Tyr_Ser-Thr"/>
    <property type="match status" value="1"/>
</dbReference>
<dbReference type="Gene3D" id="1.10.150.50">
    <property type="entry name" value="Transcription Factor, Ets-1"/>
    <property type="match status" value="1"/>
</dbReference>
<dbReference type="Gene3D" id="1.10.510.10">
    <property type="entry name" value="Transferase(Phosphotransferase) domain 1"/>
    <property type="match status" value="1"/>
</dbReference>
<dbReference type="InterPro" id="IPR050449">
    <property type="entry name" value="Ephrin_rcpt_TKs"/>
</dbReference>
<dbReference type="Proteomes" id="UP000276834">
    <property type="component" value="Unassembled WGS sequence"/>
</dbReference>
<sequence length="272" mass="29957">MGPAALTDLPLGGKRDGGAAPLRLVASFQVINSVEEGYRLPAPMGCPTTLHQLMLDCWQKDRSERPRFSQIVGILDKLIRNPDNLKCTGTLNRFTQTRLDRGLLDLTSCLTVEDWLDSIRLGHYRDNFAMAGYSSLGMVMRMNIDIDLVTYEYVGSDLPPTPHRAVTVALSGAHVQENGNLSVPGRMSMDPQQDWPCADVQVEKSQAQAPGLVHGVQLSPWGPAQVSLTVSLFSRDVRSLGITMMGHQKKILSSIQAMRSQLLNTNGPRRHL</sequence>
<organism evidence="7 8">
    <name type="scientific">Chloebia gouldiae</name>
    <name type="common">Gouldian finch</name>
    <name type="synonym">Erythrura gouldiae</name>
    <dbReference type="NCBI Taxonomy" id="44316"/>
    <lineage>
        <taxon>Eukaryota</taxon>
        <taxon>Metazoa</taxon>
        <taxon>Chordata</taxon>
        <taxon>Craniata</taxon>
        <taxon>Vertebrata</taxon>
        <taxon>Euteleostomi</taxon>
        <taxon>Archelosauria</taxon>
        <taxon>Archosauria</taxon>
        <taxon>Dinosauria</taxon>
        <taxon>Saurischia</taxon>
        <taxon>Theropoda</taxon>
        <taxon>Coelurosauria</taxon>
        <taxon>Aves</taxon>
        <taxon>Neognathae</taxon>
        <taxon>Neoaves</taxon>
        <taxon>Telluraves</taxon>
        <taxon>Australaves</taxon>
        <taxon>Passeriformes</taxon>
        <taxon>Passeroidea</taxon>
        <taxon>Passeridae</taxon>
        <taxon>Chloebia</taxon>
    </lineage>
</organism>
<reference evidence="7 8" key="1">
    <citation type="journal article" date="2018" name="Proc. R. Soc. B">
        <title>A non-coding region near Follistatin controls head colour polymorphism in the Gouldian finch.</title>
        <authorList>
            <person name="Toomey M.B."/>
            <person name="Marques C.I."/>
            <person name="Andrade P."/>
            <person name="Araujo P.M."/>
            <person name="Sabatino S."/>
            <person name="Gazda M.A."/>
            <person name="Afonso S."/>
            <person name="Lopes R.J."/>
            <person name="Corbo J.C."/>
            <person name="Carneiro M."/>
        </authorList>
    </citation>
    <scope>NUCLEOTIDE SEQUENCE [LARGE SCALE GENOMIC DNA]</scope>
    <source>
        <strain evidence="7">Red01</strain>
        <tissue evidence="7">Muscle</tissue>
    </source>
</reference>
<dbReference type="PROSITE" id="PS50105">
    <property type="entry name" value="SAM_DOMAIN"/>
    <property type="match status" value="1"/>
</dbReference>
<dbReference type="SUPFAM" id="SSF56112">
    <property type="entry name" value="Protein kinase-like (PK-like)"/>
    <property type="match status" value="1"/>
</dbReference>
<evidence type="ECO:0000256" key="3">
    <source>
        <dbReference type="ARBA" id="ARBA00022840"/>
    </source>
</evidence>
<dbReference type="GO" id="GO:0007411">
    <property type="term" value="P:axon guidance"/>
    <property type="evidence" value="ECO:0007669"/>
    <property type="project" value="TreeGrafter"/>
</dbReference>
<dbReference type="SUPFAM" id="SSF47769">
    <property type="entry name" value="SAM/Pointed domain"/>
    <property type="match status" value="2"/>
</dbReference>
<dbReference type="EMBL" id="QUSF01000093">
    <property type="protein sequence ID" value="RLV93188.1"/>
    <property type="molecule type" value="Genomic_DNA"/>
</dbReference>
<evidence type="ECO:0000256" key="1">
    <source>
        <dbReference type="ARBA" id="ARBA00004167"/>
    </source>
</evidence>
<comment type="subcellular location">
    <subcellularLocation>
        <location evidence="1">Membrane</location>
        <topology evidence="1">Single-pass membrane protein</topology>
    </subcellularLocation>
</comment>
<keyword evidence="2" id="KW-0547">Nucleotide-binding</keyword>
<dbReference type="Pfam" id="PF00536">
    <property type="entry name" value="SAM_1"/>
    <property type="match status" value="2"/>
</dbReference>
<dbReference type="GO" id="GO:0030425">
    <property type="term" value="C:dendrite"/>
    <property type="evidence" value="ECO:0007669"/>
    <property type="project" value="TreeGrafter"/>
</dbReference>
<dbReference type="PANTHER" id="PTHR46877:SF7">
    <property type="entry name" value="EPHRIN TYPE-A RECEPTOR 8"/>
    <property type="match status" value="1"/>
</dbReference>
<dbReference type="InterPro" id="IPR001245">
    <property type="entry name" value="Ser-Thr/Tyr_kinase_cat_dom"/>
</dbReference>
<accession>A0A3L8S1N3</accession>
<evidence type="ECO:0000259" key="6">
    <source>
        <dbReference type="PROSITE" id="PS50105"/>
    </source>
</evidence>
<dbReference type="GO" id="GO:0005005">
    <property type="term" value="F:transmembrane-ephrin receptor activity"/>
    <property type="evidence" value="ECO:0007669"/>
    <property type="project" value="TreeGrafter"/>
</dbReference>
<dbReference type="GO" id="GO:0005524">
    <property type="term" value="F:ATP binding"/>
    <property type="evidence" value="ECO:0007669"/>
    <property type="project" value="UniProtKB-KW"/>
</dbReference>
<evidence type="ECO:0000256" key="4">
    <source>
        <dbReference type="ARBA" id="ARBA00023136"/>
    </source>
</evidence>
<evidence type="ECO:0000313" key="7">
    <source>
        <dbReference type="EMBL" id="RLV93188.1"/>
    </source>
</evidence>
<dbReference type="GO" id="GO:0005886">
    <property type="term" value="C:plasma membrane"/>
    <property type="evidence" value="ECO:0007669"/>
    <property type="project" value="TreeGrafter"/>
</dbReference>
<keyword evidence="3" id="KW-0067">ATP-binding</keyword>